<evidence type="ECO:0000313" key="2">
    <source>
        <dbReference type="EMBL" id="CAD5120677.1"/>
    </source>
</evidence>
<dbReference type="AlphaFoldDB" id="A0A7I8VYV4"/>
<comment type="caution">
    <text evidence="2">The sequence shown here is derived from an EMBL/GenBank/DDBJ whole genome shotgun (WGS) entry which is preliminary data.</text>
</comment>
<reference evidence="2 3" key="1">
    <citation type="submission" date="2020-08" db="EMBL/GenBank/DDBJ databases">
        <authorList>
            <person name="Hejnol A."/>
        </authorList>
    </citation>
    <scope>NUCLEOTIDE SEQUENCE [LARGE SCALE GENOMIC DNA]</scope>
</reference>
<dbReference type="Proteomes" id="UP000549394">
    <property type="component" value="Unassembled WGS sequence"/>
</dbReference>
<organism evidence="2 3">
    <name type="scientific">Dimorphilus gyrociliatus</name>
    <dbReference type="NCBI Taxonomy" id="2664684"/>
    <lineage>
        <taxon>Eukaryota</taxon>
        <taxon>Metazoa</taxon>
        <taxon>Spiralia</taxon>
        <taxon>Lophotrochozoa</taxon>
        <taxon>Annelida</taxon>
        <taxon>Polychaeta</taxon>
        <taxon>Polychaeta incertae sedis</taxon>
        <taxon>Dinophilidae</taxon>
        <taxon>Dimorphilus</taxon>
    </lineage>
</organism>
<evidence type="ECO:0000256" key="1">
    <source>
        <dbReference type="SAM" id="MobiDB-lite"/>
    </source>
</evidence>
<feature type="region of interest" description="Disordered" evidence="1">
    <location>
        <begin position="374"/>
        <end position="405"/>
    </location>
</feature>
<feature type="region of interest" description="Disordered" evidence="1">
    <location>
        <begin position="212"/>
        <end position="233"/>
    </location>
</feature>
<protein>
    <submittedName>
        <fullName evidence="2">DgyrCDS9239</fullName>
    </submittedName>
</protein>
<proteinExistence type="predicted"/>
<sequence length="405" mass="49763">MEYFWYIEPDGSITKLKRNDWFRFHRVPVPTLDYADYCHFAWSVPYTSYPEDLPFEVLEALRSMKISTYQAHGLVWIGGYCPRFLIPEFEQYIQHLVLCFADERIETTYYLPMGTLDAVMSDVTYINYKFHVSIRLAHMLNSNRVILFGHKHNIKKAISHIEGIICELLRKKNNKIRFSYANQHQYLYQNKLEIRQLQQQQQYEQRLQQLKQNQQGNQQQQQPQQSEQDQQEKQRLQLQEQQQLLRQLLQQQQQYRQQLQHQQQQREQIKQQHIQLQQQKLQQQQIQQQQMQQQQMQQQQMQQQQMQQQQMQQQQMQQIQQGQLQPQQYPQIQLQPQQLQAMQIQQVQWHQHHQFLHQQQFCIAHPQSQLHLQQQQQQPQIQQQQKQQPQIKQQQRVQRQYQHRK</sequence>
<gene>
    <name evidence="2" type="ORF">DGYR_LOCUS8741</name>
</gene>
<evidence type="ECO:0000313" key="3">
    <source>
        <dbReference type="Proteomes" id="UP000549394"/>
    </source>
</evidence>
<accession>A0A7I8VYV4</accession>
<keyword evidence="3" id="KW-1185">Reference proteome</keyword>
<dbReference type="EMBL" id="CAJFCJ010000013">
    <property type="protein sequence ID" value="CAD5120677.1"/>
    <property type="molecule type" value="Genomic_DNA"/>
</dbReference>
<feature type="compositionally biased region" description="Low complexity" evidence="1">
    <location>
        <begin position="212"/>
        <end position="228"/>
    </location>
</feature>
<name>A0A7I8VYV4_9ANNE</name>